<keyword evidence="2" id="KW-1185">Reference proteome</keyword>
<reference evidence="2" key="1">
    <citation type="journal article" date="2019" name="Int. J. Syst. Evol. Microbiol.">
        <title>The Global Catalogue of Microorganisms (GCM) 10K type strain sequencing project: providing services to taxonomists for standard genome sequencing and annotation.</title>
        <authorList>
            <consortium name="The Broad Institute Genomics Platform"/>
            <consortium name="The Broad Institute Genome Sequencing Center for Infectious Disease"/>
            <person name="Wu L."/>
            <person name="Ma J."/>
        </authorList>
    </citation>
    <scope>NUCLEOTIDE SEQUENCE [LARGE SCALE GENOMIC DNA]</scope>
    <source>
        <strain evidence="2">JCM 14603</strain>
    </source>
</reference>
<dbReference type="RefSeq" id="WP_163958408.1">
    <property type="nucleotide sequence ID" value="NZ_BAAAES010000009.1"/>
</dbReference>
<proteinExistence type="predicted"/>
<evidence type="ECO:0000313" key="1">
    <source>
        <dbReference type="EMBL" id="GAA0672580.1"/>
    </source>
</evidence>
<organism evidence="1 2">
    <name type="scientific">Sphingomonas insulae</name>
    <dbReference type="NCBI Taxonomy" id="424800"/>
    <lineage>
        <taxon>Bacteria</taxon>
        <taxon>Pseudomonadati</taxon>
        <taxon>Pseudomonadota</taxon>
        <taxon>Alphaproteobacteria</taxon>
        <taxon>Sphingomonadales</taxon>
        <taxon>Sphingomonadaceae</taxon>
        <taxon>Sphingomonas</taxon>
    </lineage>
</organism>
<dbReference type="Proteomes" id="UP001500238">
    <property type="component" value="Unassembled WGS sequence"/>
</dbReference>
<comment type="caution">
    <text evidence="1">The sequence shown here is derived from an EMBL/GenBank/DDBJ whole genome shotgun (WGS) entry which is preliminary data.</text>
</comment>
<accession>A0ABP3T779</accession>
<protein>
    <submittedName>
        <fullName evidence="1">Uncharacterized protein</fullName>
    </submittedName>
</protein>
<name>A0ABP3T779_9SPHN</name>
<gene>
    <name evidence="1" type="ORF">GCM10009102_24850</name>
</gene>
<sequence length="401" mass="44855">MSIKRIAVCDDNPSLAADWQKQIAKAVGSGVDVERIEDARAQFRNLLTRIPTSENSSSDKVETQFDQADILVVDYDLLEIDAQNARHTGEGFARMARLYSDCAFVVVMNQFVDKAMFDLEMRGHLESFADLNIDSSLIGSQTLWGGQRDGATFAPWTWPDIGKVIDNRGNLTSGLLDAFDQPILDVLQFPERHVSALSDEAVGFLSNQVTNADDLQKLSVRKFLMQSTEHKEVARAIESNKRRAMAATVARLSKWYSRAVVGPQNVLVDVPHLLQRMPFLMRPELGDPLDIATWNRAIVFGAEALIDDVAGAKFQGHAGWLGQDAFWWPDLLKLDVVRKGRSEYDPAKFADVVFAEDASIFIPFDAAKPFRAGFHNQFDVRYLAFFHPDISYGPSRRLASV</sequence>
<dbReference type="EMBL" id="BAAAES010000009">
    <property type="protein sequence ID" value="GAA0672580.1"/>
    <property type="molecule type" value="Genomic_DNA"/>
</dbReference>
<evidence type="ECO:0000313" key="2">
    <source>
        <dbReference type="Proteomes" id="UP001500238"/>
    </source>
</evidence>